<dbReference type="EMBL" id="UZAJ01041844">
    <property type="protein sequence ID" value="VDP21063.1"/>
    <property type="molecule type" value="Genomic_DNA"/>
</dbReference>
<proteinExistence type="predicted"/>
<dbReference type="Proteomes" id="UP000267606">
    <property type="component" value="Unassembled WGS sequence"/>
</dbReference>
<organism evidence="3">
    <name type="scientific">Onchocerca flexuosa</name>
    <dbReference type="NCBI Taxonomy" id="387005"/>
    <lineage>
        <taxon>Eukaryota</taxon>
        <taxon>Metazoa</taxon>
        <taxon>Ecdysozoa</taxon>
        <taxon>Nematoda</taxon>
        <taxon>Chromadorea</taxon>
        <taxon>Rhabditida</taxon>
        <taxon>Spirurina</taxon>
        <taxon>Spiruromorpha</taxon>
        <taxon>Filarioidea</taxon>
        <taxon>Onchocercidae</taxon>
        <taxon>Onchocerca</taxon>
    </lineage>
</organism>
<evidence type="ECO:0000313" key="1">
    <source>
        <dbReference type="EMBL" id="VDP21063.1"/>
    </source>
</evidence>
<reference evidence="3" key="1">
    <citation type="submission" date="2016-06" db="UniProtKB">
        <authorList>
            <consortium name="WormBaseParasite"/>
        </authorList>
    </citation>
    <scope>IDENTIFICATION</scope>
</reference>
<dbReference type="AlphaFoldDB" id="A0A183I6A1"/>
<evidence type="ECO:0000313" key="2">
    <source>
        <dbReference type="Proteomes" id="UP000267606"/>
    </source>
</evidence>
<protein>
    <submittedName>
        <fullName evidence="1 3">Uncharacterized protein</fullName>
    </submittedName>
</protein>
<reference evidence="1 2" key="2">
    <citation type="submission" date="2018-11" db="EMBL/GenBank/DDBJ databases">
        <authorList>
            <consortium name="Pathogen Informatics"/>
        </authorList>
    </citation>
    <scope>NUCLEOTIDE SEQUENCE [LARGE SCALE GENOMIC DNA]</scope>
</reference>
<gene>
    <name evidence="1" type="ORF">OFLC_LOCUS15263</name>
</gene>
<accession>A0A183I6A1</accession>
<keyword evidence="2" id="KW-1185">Reference proteome</keyword>
<sequence>MARVGSMKQKQYDEVTCHLNVIFSVIREISGFRGFTGVSVFRVFLFMFRMEFN</sequence>
<name>A0A183I6A1_9BILA</name>
<evidence type="ECO:0000313" key="3">
    <source>
        <dbReference type="WBParaSite" id="OFLC_0001527401-mRNA-1"/>
    </source>
</evidence>
<dbReference type="WBParaSite" id="OFLC_0001527401-mRNA-1">
    <property type="protein sequence ID" value="OFLC_0001527401-mRNA-1"/>
    <property type="gene ID" value="OFLC_0001527401"/>
</dbReference>